<dbReference type="Gene3D" id="2.40.230.20">
    <property type="entry name" value="Nucleoside-specific channel-forming protein, Tsx-like"/>
    <property type="match status" value="1"/>
</dbReference>
<dbReference type="SUPFAM" id="SSF111364">
    <property type="entry name" value="Tsx-like channel"/>
    <property type="match status" value="1"/>
</dbReference>
<feature type="signal peptide" evidence="1">
    <location>
        <begin position="1"/>
        <end position="35"/>
    </location>
</feature>
<dbReference type="GO" id="GO:0009279">
    <property type="term" value="C:cell outer membrane"/>
    <property type="evidence" value="ECO:0007669"/>
    <property type="project" value="InterPro"/>
</dbReference>
<organism evidence="2 3">
    <name type="scientific">Pseudoalteromonas translucida (strain TAC 125)</name>
    <dbReference type="NCBI Taxonomy" id="326442"/>
    <lineage>
        <taxon>Bacteria</taxon>
        <taxon>Pseudomonadati</taxon>
        <taxon>Pseudomonadota</taxon>
        <taxon>Gammaproteobacteria</taxon>
        <taxon>Alteromonadales</taxon>
        <taxon>Pseudoalteromonadaceae</taxon>
        <taxon>Pseudoalteromonas</taxon>
    </lineage>
</organism>
<evidence type="ECO:0008006" key="4">
    <source>
        <dbReference type="Google" id="ProtNLM"/>
    </source>
</evidence>
<reference evidence="2 3" key="1">
    <citation type="journal article" date="2005" name="Genome Res.">
        <title>Coping with cold: the genome of the versatile marine Antarctica bacterium Pseudoalteromonas haloplanktis TAC125.</title>
        <authorList>
            <person name="Medigue C."/>
            <person name="Krin E."/>
            <person name="Pascal G."/>
            <person name="Barbe V."/>
            <person name="Bernsel A."/>
            <person name="Bertin P."/>
            <person name="Cheung F."/>
            <person name="Cruveiller S."/>
            <person name="Damico S."/>
            <person name="Duilio A."/>
            <person name="Fang G."/>
            <person name="Feller G."/>
            <person name="Mangenot S."/>
            <person name="Marino G."/>
            <person name="Nilsson J."/>
            <person name="Parilli E."/>
            <person name="Rocha E."/>
            <person name="Rouy Z."/>
            <person name="Sekowska A."/>
            <person name="Tutino M.L."/>
            <person name="Vallenet D."/>
            <person name="von Heijne G."/>
            <person name="Danchin A."/>
        </authorList>
    </citation>
    <scope>NUCLEOTIDE SEQUENCE [LARGE SCALE GENOMIC DNA]</scope>
    <source>
        <strain evidence="3">TAC 125</strain>
    </source>
</reference>
<evidence type="ECO:0000256" key="1">
    <source>
        <dbReference type="SAM" id="SignalP"/>
    </source>
</evidence>
<proteinExistence type="predicted"/>
<dbReference type="AlphaFoldDB" id="Q3IKQ9"/>
<dbReference type="Proteomes" id="UP000006843">
    <property type="component" value="Chromosome I"/>
</dbReference>
<evidence type="ECO:0000313" key="2">
    <source>
        <dbReference type="EMBL" id="CAI86300.1"/>
    </source>
</evidence>
<evidence type="ECO:0000313" key="3">
    <source>
        <dbReference type="Proteomes" id="UP000006843"/>
    </source>
</evidence>
<keyword evidence="1" id="KW-0732">Signal</keyword>
<gene>
    <name evidence="2" type="ordered locus">PSHAa1225</name>
</gene>
<dbReference type="KEGG" id="pha:PSHAa1225"/>
<dbReference type="EMBL" id="CR954246">
    <property type="protein sequence ID" value="CAI86300.1"/>
    <property type="molecule type" value="Genomic_DNA"/>
</dbReference>
<protein>
    <recommendedName>
        <fullName evidence="4">Nucleoside-binding outer membrane protein</fullName>
    </recommendedName>
</protein>
<dbReference type="STRING" id="326442.PSHAa1225"/>
<dbReference type="HOGENOM" id="CLU_072571_0_0_6"/>
<dbReference type="eggNOG" id="COG3248">
    <property type="taxonomic scope" value="Bacteria"/>
</dbReference>
<feature type="chain" id="PRO_5004225815" description="Nucleoside-binding outer membrane protein" evidence="1">
    <location>
        <begin position="36"/>
        <end position="274"/>
    </location>
</feature>
<keyword evidence="3" id="KW-1185">Reference proteome</keyword>
<name>Q3IKQ9_PSET1</name>
<accession>Q3IKQ9</accession>
<sequence>MLIIALPRVTLISIMKLKKLLPALCLSALSTSAIAANWSSTALHINYGEQTNPFTEQESDTAVYSIQHASGYDYGDNFFFIDYSKDDLEDGFQDRDFYGEWYSTVSLSAITGQQIGSGALIDVGLTAGINVAGDAKVMKYLPGVKLSWDVPGFNFFQTLVTAYIDDSEGVAKGGAPIETNSWMFDVAFDYPFMIGTQKFNVKGHVEYIAERENEFGQDVRAWFLAQPIITWDLGHALEMKENTLLLGMEWQYWHNKFGTDVTESVPQLHVEWTF</sequence>
<dbReference type="InterPro" id="IPR036777">
    <property type="entry name" value="Channel_Tsx-like_sf"/>
</dbReference>